<evidence type="ECO:0000313" key="1">
    <source>
        <dbReference type="EMBL" id="UXY16943.1"/>
    </source>
</evidence>
<gene>
    <name evidence="1" type="ORF">N8I74_08005</name>
</gene>
<dbReference type="EMBL" id="CP106753">
    <property type="protein sequence ID" value="UXY16943.1"/>
    <property type="molecule type" value="Genomic_DNA"/>
</dbReference>
<dbReference type="Proteomes" id="UP001061302">
    <property type="component" value="Chromosome"/>
</dbReference>
<accession>A0ABY6DT83</accession>
<reference evidence="1" key="1">
    <citation type="submission" date="2022-10" db="EMBL/GenBank/DDBJ databases">
        <title>Chitiniphilus purpureus sp. nov., a novel chitin-degrading bacterium isolated from crawfish pond sediment.</title>
        <authorList>
            <person name="Li K."/>
        </authorList>
    </citation>
    <scope>NUCLEOTIDE SEQUENCE</scope>
    <source>
        <strain evidence="1">CD1</strain>
    </source>
</reference>
<dbReference type="RefSeq" id="WP_263126363.1">
    <property type="nucleotide sequence ID" value="NZ_CP106753.1"/>
</dbReference>
<keyword evidence="2" id="KW-1185">Reference proteome</keyword>
<sequence>MIDNLIINEPNPFWSYLDEKSFFAWLESIPAVIEVVGDGGGLNVSLRIPLEESSLRDLIALMHRYQIDKRCLRRFCVPENEKWFKDPEKYWYISVFGDA</sequence>
<name>A0ABY6DT83_9NEIS</name>
<protein>
    <submittedName>
        <fullName evidence="1">Uncharacterized protein</fullName>
    </submittedName>
</protein>
<proteinExistence type="predicted"/>
<evidence type="ECO:0000313" key="2">
    <source>
        <dbReference type="Proteomes" id="UP001061302"/>
    </source>
</evidence>
<organism evidence="1 2">
    <name type="scientific">Chitiniphilus purpureus</name>
    <dbReference type="NCBI Taxonomy" id="2981137"/>
    <lineage>
        <taxon>Bacteria</taxon>
        <taxon>Pseudomonadati</taxon>
        <taxon>Pseudomonadota</taxon>
        <taxon>Betaproteobacteria</taxon>
        <taxon>Neisseriales</taxon>
        <taxon>Chitinibacteraceae</taxon>
        <taxon>Chitiniphilus</taxon>
    </lineage>
</organism>